<name>A0A284S1F5_ARMOS</name>
<dbReference type="Proteomes" id="UP000219338">
    <property type="component" value="Unassembled WGS sequence"/>
</dbReference>
<proteinExistence type="predicted"/>
<reference evidence="2" key="1">
    <citation type="journal article" date="2017" name="Nat. Ecol. Evol.">
        <title>Genome expansion and lineage-specific genetic innovations in the forest pathogenic fungi Armillaria.</title>
        <authorList>
            <person name="Sipos G."/>
            <person name="Prasanna A.N."/>
            <person name="Walter M.C."/>
            <person name="O'Connor E."/>
            <person name="Balint B."/>
            <person name="Krizsan K."/>
            <person name="Kiss B."/>
            <person name="Hess J."/>
            <person name="Varga T."/>
            <person name="Slot J."/>
            <person name="Riley R."/>
            <person name="Boka B."/>
            <person name="Rigling D."/>
            <person name="Barry K."/>
            <person name="Lee J."/>
            <person name="Mihaltcheva S."/>
            <person name="LaButti K."/>
            <person name="Lipzen A."/>
            <person name="Waldron R."/>
            <person name="Moloney N.M."/>
            <person name="Sperisen C."/>
            <person name="Kredics L."/>
            <person name="Vagvoelgyi C."/>
            <person name="Patrignani A."/>
            <person name="Fitzpatrick D."/>
            <person name="Nagy I."/>
            <person name="Doyle S."/>
            <person name="Anderson J.B."/>
            <person name="Grigoriev I.V."/>
            <person name="Gueldener U."/>
            <person name="Muensterkoetter M."/>
            <person name="Nagy L.G."/>
        </authorList>
    </citation>
    <scope>NUCLEOTIDE SEQUENCE [LARGE SCALE GENOMIC DNA]</scope>
    <source>
        <strain evidence="2">C18/9</strain>
    </source>
</reference>
<evidence type="ECO:0000313" key="1">
    <source>
        <dbReference type="EMBL" id="SJL14806.1"/>
    </source>
</evidence>
<keyword evidence="2" id="KW-1185">Reference proteome</keyword>
<gene>
    <name evidence="1" type="ORF">ARMOST_18277</name>
</gene>
<accession>A0A284S1F5</accession>
<sequence>MFAAEKATAGPFSALAKLLRASGVALKRVSIVFSCVLLDIYDHDECCRSVDWTNVAHHVSTRYYAA</sequence>
<organism evidence="1 2">
    <name type="scientific">Armillaria ostoyae</name>
    <name type="common">Armillaria root rot fungus</name>
    <dbReference type="NCBI Taxonomy" id="47428"/>
    <lineage>
        <taxon>Eukaryota</taxon>
        <taxon>Fungi</taxon>
        <taxon>Dikarya</taxon>
        <taxon>Basidiomycota</taxon>
        <taxon>Agaricomycotina</taxon>
        <taxon>Agaricomycetes</taxon>
        <taxon>Agaricomycetidae</taxon>
        <taxon>Agaricales</taxon>
        <taxon>Marasmiineae</taxon>
        <taxon>Physalacriaceae</taxon>
        <taxon>Armillaria</taxon>
    </lineage>
</organism>
<dbReference type="EMBL" id="FUEG01000025">
    <property type="protein sequence ID" value="SJL14806.1"/>
    <property type="molecule type" value="Genomic_DNA"/>
</dbReference>
<protein>
    <submittedName>
        <fullName evidence="1">Uncharacterized protein</fullName>
    </submittedName>
</protein>
<evidence type="ECO:0000313" key="2">
    <source>
        <dbReference type="Proteomes" id="UP000219338"/>
    </source>
</evidence>
<dbReference type="AlphaFoldDB" id="A0A284S1F5"/>